<protein>
    <recommendedName>
        <fullName evidence="7">Rhodopsin domain-containing protein</fullName>
    </recommendedName>
</protein>
<proteinExistence type="inferred from homology"/>
<sequence>MVYEAPVAQFGGFFRFCTTIQTTVVPEMDLVIEARQLDSSTTTTPIFVPILPQVGHSALIWVELTLCLSFVAARTWVQFHHVKRFYINDYLIFFALICHTITTIVCQVAMVSMYKTQEIQFDVNVLEQLPGPSDLIYLPVFQTYQFVLMFLFFLTLWSVKFSLLFFFWRFFESVTTRVRTFWWAMMAITASTFIVSVCLQMTACGTPQNFVKLGGCEEKPIYKFLSILVFYFSTGADIGGDILVMIIPFPLLYKLNVNSRQKAVLVTLFLLPVIPISFAVLKLVFCYPTMTFVDVIKYQLFALLENSTDSSLAIMTSCLPMLRLFTTTSRDSTKRSSAQRVYYGDTSKFSNKSAKDNYHGAILLETVVESENGVVVVRRGSVIQDW</sequence>
<evidence type="ECO:0000256" key="2">
    <source>
        <dbReference type="ARBA" id="ARBA00022692"/>
    </source>
</evidence>
<feature type="transmembrane region" description="Helical" evidence="6">
    <location>
        <begin position="265"/>
        <end position="290"/>
    </location>
</feature>
<accession>A0A9P8UVV4</accession>
<dbReference type="PANTHER" id="PTHR33048">
    <property type="entry name" value="PTH11-LIKE INTEGRAL MEMBRANE PROTEIN (AFU_ORTHOLOGUE AFUA_5G11245)"/>
    <property type="match status" value="1"/>
</dbReference>
<evidence type="ECO:0000256" key="5">
    <source>
        <dbReference type="ARBA" id="ARBA00038359"/>
    </source>
</evidence>
<keyword evidence="9" id="KW-1185">Reference proteome</keyword>
<feature type="domain" description="Rhodopsin" evidence="7">
    <location>
        <begin position="73"/>
        <end position="324"/>
    </location>
</feature>
<keyword evidence="3 6" id="KW-1133">Transmembrane helix</keyword>
<comment type="caution">
    <text evidence="8">The sequence shown here is derived from an EMBL/GenBank/DDBJ whole genome shotgun (WGS) entry which is preliminary data.</text>
</comment>
<feature type="transmembrane region" description="Helical" evidence="6">
    <location>
        <begin position="58"/>
        <end position="77"/>
    </location>
</feature>
<feature type="transmembrane region" description="Helical" evidence="6">
    <location>
        <begin position="146"/>
        <end position="168"/>
    </location>
</feature>
<keyword evidence="4 6" id="KW-0472">Membrane</keyword>
<dbReference type="GO" id="GO:0016020">
    <property type="term" value="C:membrane"/>
    <property type="evidence" value="ECO:0007669"/>
    <property type="project" value="UniProtKB-SubCell"/>
</dbReference>
<dbReference type="Pfam" id="PF20684">
    <property type="entry name" value="Fung_rhodopsin"/>
    <property type="match status" value="1"/>
</dbReference>
<reference evidence="8" key="1">
    <citation type="journal article" date="2021" name="Nat. Commun.">
        <title>Genetic determinants of endophytism in the Arabidopsis root mycobiome.</title>
        <authorList>
            <person name="Mesny F."/>
            <person name="Miyauchi S."/>
            <person name="Thiergart T."/>
            <person name="Pickel B."/>
            <person name="Atanasova L."/>
            <person name="Karlsson M."/>
            <person name="Huettel B."/>
            <person name="Barry K.W."/>
            <person name="Haridas S."/>
            <person name="Chen C."/>
            <person name="Bauer D."/>
            <person name="Andreopoulos W."/>
            <person name="Pangilinan J."/>
            <person name="LaButti K."/>
            <person name="Riley R."/>
            <person name="Lipzen A."/>
            <person name="Clum A."/>
            <person name="Drula E."/>
            <person name="Henrissat B."/>
            <person name="Kohler A."/>
            <person name="Grigoriev I.V."/>
            <person name="Martin F.M."/>
            <person name="Hacquard S."/>
        </authorList>
    </citation>
    <scope>NUCLEOTIDE SEQUENCE</scope>
    <source>
        <strain evidence="8">MPI-SDFR-AT-0073</strain>
    </source>
</reference>
<evidence type="ECO:0000259" key="7">
    <source>
        <dbReference type="Pfam" id="PF20684"/>
    </source>
</evidence>
<evidence type="ECO:0000256" key="4">
    <source>
        <dbReference type="ARBA" id="ARBA00023136"/>
    </source>
</evidence>
<comment type="subcellular location">
    <subcellularLocation>
        <location evidence="1">Membrane</location>
        <topology evidence="1">Multi-pass membrane protein</topology>
    </subcellularLocation>
</comment>
<organism evidence="8 9">
    <name type="scientific">Truncatella angustata</name>
    <dbReference type="NCBI Taxonomy" id="152316"/>
    <lineage>
        <taxon>Eukaryota</taxon>
        <taxon>Fungi</taxon>
        <taxon>Dikarya</taxon>
        <taxon>Ascomycota</taxon>
        <taxon>Pezizomycotina</taxon>
        <taxon>Sordariomycetes</taxon>
        <taxon>Xylariomycetidae</taxon>
        <taxon>Amphisphaeriales</taxon>
        <taxon>Sporocadaceae</taxon>
        <taxon>Truncatella</taxon>
    </lineage>
</organism>
<comment type="similarity">
    <text evidence="5">Belongs to the SAT4 family.</text>
</comment>
<keyword evidence="2 6" id="KW-0812">Transmembrane</keyword>
<dbReference type="EMBL" id="JAGPXC010000001">
    <property type="protein sequence ID" value="KAH6659167.1"/>
    <property type="molecule type" value="Genomic_DNA"/>
</dbReference>
<feature type="transmembrane region" description="Helical" evidence="6">
    <location>
        <begin position="180"/>
        <end position="203"/>
    </location>
</feature>
<dbReference type="PANTHER" id="PTHR33048:SF162">
    <property type="entry name" value="SATRATOXIN BIOSYNTHESIS SC1 CLUSTER PROTEIN 4"/>
    <property type="match status" value="1"/>
</dbReference>
<evidence type="ECO:0000256" key="3">
    <source>
        <dbReference type="ARBA" id="ARBA00022989"/>
    </source>
</evidence>
<name>A0A9P8UVV4_9PEZI</name>
<dbReference type="Proteomes" id="UP000758603">
    <property type="component" value="Unassembled WGS sequence"/>
</dbReference>
<dbReference type="InterPro" id="IPR049326">
    <property type="entry name" value="Rhodopsin_dom_fungi"/>
</dbReference>
<dbReference type="OrthoDB" id="444631at2759"/>
<dbReference type="GeneID" id="70134650"/>
<evidence type="ECO:0000313" key="8">
    <source>
        <dbReference type="EMBL" id="KAH6659167.1"/>
    </source>
</evidence>
<feature type="transmembrane region" description="Helical" evidence="6">
    <location>
        <begin position="89"/>
        <end position="114"/>
    </location>
</feature>
<dbReference type="InterPro" id="IPR052337">
    <property type="entry name" value="SAT4-like"/>
</dbReference>
<dbReference type="RefSeq" id="XP_045963298.1">
    <property type="nucleotide sequence ID" value="XM_046105759.1"/>
</dbReference>
<evidence type="ECO:0000256" key="6">
    <source>
        <dbReference type="SAM" id="Phobius"/>
    </source>
</evidence>
<dbReference type="AlphaFoldDB" id="A0A9P8UVV4"/>
<evidence type="ECO:0000313" key="9">
    <source>
        <dbReference type="Proteomes" id="UP000758603"/>
    </source>
</evidence>
<evidence type="ECO:0000256" key="1">
    <source>
        <dbReference type="ARBA" id="ARBA00004141"/>
    </source>
</evidence>
<feature type="transmembrane region" description="Helical" evidence="6">
    <location>
        <begin position="228"/>
        <end position="253"/>
    </location>
</feature>
<gene>
    <name evidence="8" type="ORF">BKA67DRAFT_640476</name>
</gene>